<evidence type="ECO:0000256" key="2">
    <source>
        <dbReference type="SAM" id="SignalP"/>
    </source>
</evidence>
<reference evidence="3 4" key="1">
    <citation type="submission" date="2015-09" db="EMBL/GenBank/DDBJ databases">
        <authorList>
            <consortium name="Swine Surveillance"/>
        </authorList>
    </citation>
    <scope>NUCLEOTIDE SEQUENCE [LARGE SCALE GENOMIC DNA]</scope>
    <source>
        <strain evidence="3 4">CECT 8399</strain>
    </source>
</reference>
<sequence>MLKSLTPITLAALLAMTAPLAAQETAAEEETAGAETAEQADQQSEQQAEQGEKAESSADDILDLGEPVSTDPQLGQRYSKEKHGDWDLACIKTESETDPCSLLQVLAGPQGNPIAEVSLFRIDQQGGQAVAGATVIVPLETLLPAALTISIDGAPAKRYNYSFCNQLGCVAQIGLTQGDIDAFKKGKQATLSLRPAPAPDQVVEMKLSLSGFTAGYDVVDVVKQ</sequence>
<dbReference type="InterPro" id="IPR038696">
    <property type="entry name" value="IalB_sf"/>
</dbReference>
<evidence type="ECO:0000313" key="4">
    <source>
        <dbReference type="Proteomes" id="UP000051326"/>
    </source>
</evidence>
<dbReference type="InterPro" id="IPR010642">
    <property type="entry name" value="Invasion_prot_B"/>
</dbReference>
<dbReference type="Pfam" id="PF06776">
    <property type="entry name" value="IalB"/>
    <property type="match status" value="1"/>
</dbReference>
<name>A0A0P1HBP8_9RHOB</name>
<gene>
    <name evidence="3" type="ORF">PHA8399_02966</name>
</gene>
<feature type="compositionally biased region" description="Low complexity" evidence="1">
    <location>
        <begin position="33"/>
        <end position="49"/>
    </location>
</feature>
<dbReference type="EMBL" id="CYSR01000030">
    <property type="protein sequence ID" value="CUI00829.1"/>
    <property type="molecule type" value="Genomic_DNA"/>
</dbReference>
<evidence type="ECO:0000313" key="3">
    <source>
        <dbReference type="EMBL" id="CUI00829.1"/>
    </source>
</evidence>
<dbReference type="Proteomes" id="UP000051326">
    <property type="component" value="Unassembled WGS sequence"/>
</dbReference>
<protein>
    <submittedName>
        <fullName evidence="3">Invasion protein B, involved in pathogenesis</fullName>
    </submittedName>
</protein>
<dbReference type="AlphaFoldDB" id="A0A0P1HBP8"/>
<accession>A0A0P1HBP8</accession>
<feature type="chain" id="PRO_5006064264" evidence="2">
    <location>
        <begin position="23"/>
        <end position="224"/>
    </location>
</feature>
<dbReference type="Gene3D" id="2.60.40.1880">
    <property type="entry name" value="Invasion associated locus B (IalB) protein"/>
    <property type="match status" value="1"/>
</dbReference>
<feature type="region of interest" description="Disordered" evidence="1">
    <location>
        <begin position="22"/>
        <end position="80"/>
    </location>
</feature>
<proteinExistence type="predicted"/>
<evidence type="ECO:0000256" key="1">
    <source>
        <dbReference type="SAM" id="MobiDB-lite"/>
    </source>
</evidence>
<keyword evidence="2" id="KW-0732">Signal</keyword>
<feature type="signal peptide" evidence="2">
    <location>
        <begin position="1"/>
        <end position="22"/>
    </location>
</feature>
<dbReference type="RefSeq" id="WP_058286875.1">
    <property type="nucleotide sequence ID" value="NZ_CP041159.1"/>
</dbReference>
<organism evidence="3 4">
    <name type="scientific">Leisingera aquaemixtae</name>
    <dbReference type="NCBI Taxonomy" id="1396826"/>
    <lineage>
        <taxon>Bacteria</taxon>
        <taxon>Pseudomonadati</taxon>
        <taxon>Pseudomonadota</taxon>
        <taxon>Alphaproteobacteria</taxon>
        <taxon>Rhodobacterales</taxon>
        <taxon>Roseobacteraceae</taxon>
        <taxon>Leisingera</taxon>
    </lineage>
</organism>
<dbReference type="STRING" id="1396826.PHA8399_02966"/>